<reference evidence="3 4" key="1">
    <citation type="submission" date="2018-05" db="EMBL/GenBank/DDBJ databases">
        <title>Kangiella spongicola genome sequence.</title>
        <authorList>
            <person name="Maclea K.S."/>
            <person name="Goen A.E."/>
            <person name="Kelley C."/>
            <person name="Underriner A."/>
            <person name="Silverwood T."/>
            <person name="Trachtenberg A.M."/>
        </authorList>
    </citation>
    <scope>NUCLEOTIDE SEQUENCE [LARGE SCALE GENOMIC DNA]</scope>
    <source>
        <strain evidence="3 4">ATCC BAA-2076</strain>
    </source>
</reference>
<sequence length="719" mass="73554">MKKSFYGVALISSLVLTACSDGPAEPKIPGSGDGSTKFIAPVYAPGDGEIPVPNDLLFSGSADLTLNIPTSDPTDMSDPQNAISGLDGWSTHAPFNIEFRGAIDASSIVPGQTVRVFKVSTARGEVAPGIPGPTGPVTAVEAELAAGTEFVAVPNGPAAIGIVPLVPFDAQASYMVVVTNGITDVNGNGVIADTQFAVAKSPDPIPEGSATSALEPVRQLVNAMLGAAEGAGVVRDDVVLAYQFTVQSVADSLVASQGFYVDSNSPFSTAGASSFSSLMTDTTPFTGIGAANLYKGEFSLPYLLTAPSMESPTAPLDKQWVGADMIPDGQGGMMANPFAGGNITYANPLAKKSADETVPLLVSLPKNPQCPKPYPVMIFQHGITSDRTAMLGIADTMASACTAVVSMDLPLHGIAADNQVHLGLQQASGGLIGIFAGYNAGAARERTFGVDYVDNDTSAPGPDGIADSSGAHFINLQNLLVSRDNVRQGVLDLLALENEIPNMDVDGDTVPDFDGDNISFMGHSLGGIVGSDYMALSANVKQGVLATTSGSIAQLLNGSPTFGPVIRAGLSASTGIPESDPAFASEVLAPFMFAAQTVVDSADPVNYAKIAVAQNKPTLGIQIQGDTVVTNQVDGAPLAGNTPHAALYGLPVVTETTQGSSRGSIKVSTGTHATPLTPAGPDSSTQFLDQTTLIQNAIAKFIASGGVLIEITDPSLIEE</sequence>
<dbReference type="RefSeq" id="WP_110199001.1">
    <property type="nucleotide sequence ID" value="NZ_QICH01000001.1"/>
</dbReference>
<dbReference type="SUPFAM" id="SSF53474">
    <property type="entry name" value="alpha/beta-Hydrolases"/>
    <property type="match status" value="1"/>
</dbReference>
<protein>
    <recommendedName>
        <fullName evidence="2">Bacterial virulence factor lipase N-terminal domain-containing protein</fullName>
    </recommendedName>
</protein>
<dbReference type="PROSITE" id="PS51257">
    <property type="entry name" value="PROKAR_LIPOPROTEIN"/>
    <property type="match status" value="1"/>
</dbReference>
<organism evidence="3 4">
    <name type="scientific">Kangiella spongicola</name>
    <dbReference type="NCBI Taxonomy" id="796379"/>
    <lineage>
        <taxon>Bacteria</taxon>
        <taxon>Pseudomonadati</taxon>
        <taxon>Pseudomonadota</taxon>
        <taxon>Gammaproteobacteria</taxon>
        <taxon>Kangiellales</taxon>
        <taxon>Kangiellaceae</taxon>
        <taxon>Kangiella</taxon>
    </lineage>
</organism>
<comment type="caution">
    <text evidence="3">The sequence shown here is derived from an EMBL/GenBank/DDBJ whole genome shotgun (WGS) entry which is preliminary data.</text>
</comment>
<feature type="compositionally biased region" description="Polar residues" evidence="1">
    <location>
        <begin position="659"/>
        <end position="674"/>
    </location>
</feature>
<evidence type="ECO:0000313" key="4">
    <source>
        <dbReference type="Proteomes" id="UP000247689"/>
    </source>
</evidence>
<evidence type="ECO:0000313" key="3">
    <source>
        <dbReference type="EMBL" id="PXF63700.1"/>
    </source>
</evidence>
<dbReference type="InterPro" id="IPR025920">
    <property type="entry name" value="Lipase_bact_N"/>
</dbReference>
<proteinExistence type="predicted"/>
<keyword evidence="4" id="KW-1185">Reference proteome</keyword>
<dbReference type="EMBL" id="QICH01000001">
    <property type="protein sequence ID" value="PXF63700.1"/>
    <property type="molecule type" value="Genomic_DNA"/>
</dbReference>
<feature type="domain" description="Bacterial virulence factor lipase N-terminal" evidence="2">
    <location>
        <begin position="48"/>
        <end position="261"/>
    </location>
</feature>
<dbReference type="InterPro" id="IPR029058">
    <property type="entry name" value="AB_hydrolase_fold"/>
</dbReference>
<dbReference type="OrthoDB" id="5477453at2"/>
<evidence type="ECO:0000259" key="2">
    <source>
        <dbReference type="Pfam" id="PF12262"/>
    </source>
</evidence>
<gene>
    <name evidence="3" type="ORF">DL796_00680</name>
</gene>
<name>A0A318D3C7_9GAMM</name>
<dbReference type="Proteomes" id="UP000247689">
    <property type="component" value="Unassembled WGS sequence"/>
</dbReference>
<accession>A0A318D3C7</accession>
<dbReference type="Pfam" id="PF12262">
    <property type="entry name" value="Lipase_bact_N"/>
    <property type="match status" value="1"/>
</dbReference>
<evidence type="ECO:0000256" key="1">
    <source>
        <dbReference type="SAM" id="MobiDB-lite"/>
    </source>
</evidence>
<feature type="region of interest" description="Disordered" evidence="1">
    <location>
        <begin position="659"/>
        <end position="684"/>
    </location>
</feature>
<dbReference type="Gene3D" id="3.40.50.1820">
    <property type="entry name" value="alpha/beta hydrolase"/>
    <property type="match status" value="1"/>
</dbReference>
<dbReference type="AlphaFoldDB" id="A0A318D3C7"/>